<evidence type="ECO:0000313" key="3">
    <source>
        <dbReference type="EMBL" id="CAK9269403.1"/>
    </source>
</evidence>
<organism evidence="3 4">
    <name type="scientific">Sphagnum jensenii</name>
    <dbReference type="NCBI Taxonomy" id="128206"/>
    <lineage>
        <taxon>Eukaryota</taxon>
        <taxon>Viridiplantae</taxon>
        <taxon>Streptophyta</taxon>
        <taxon>Embryophyta</taxon>
        <taxon>Bryophyta</taxon>
        <taxon>Sphagnophytina</taxon>
        <taxon>Sphagnopsida</taxon>
        <taxon>Sphagnales</taxon>
        <taxon>Sphagnaceae</taxon>
        <taxon>Sphagnum</taxon>
    </lineage>
</organism>
<gene>
    <name evidence="3" type="ORF">CSSPJE1EN1_LOCUS14881</name>
</gene>
<dbReference type="PANTHER" id="PTHR31029:SF4">
    <property type="entry name" value="CYCLIN-DEPENDENT KINASE-LIKE PROTEIN"/>
    <property type="match status" value="1"/>
</dbReference>
<feature type="compositionally biased region" description="Basic and acidic residues" evidence="2">
    <location>
        <begin position="27"/>
        <end position="37"/>
    </location>
</feature>
<feature type="compositionally biased region" description="Basic residues" evidence="2">
    <location>
        <begin position="372"/>
        <end position="393"/>
    </location>
</feature>
<dbReference type="InterPro" id="IPR042316">
    <property type="entry name" value="IRKI-like"/>
</dbReference>
<accession>A0ABP0WRD0</accession>
<keyword evidence="4" id="KW-1185">Reference proteome</keyword>
<feature type="region of interest" description="Disordered" evidence="2">
    <location>
        <begin position="439"/>
        <end position="516"/>
    </location>
</feature>
<sequence>MGRSSTSSSSAAAAARVVCSGAGGCVRDYDDDKKNVSEEEEEEEDEEEDSIPAEEVEISAVSPSPPSAGVCALDGRVGLQEGGASAAVGDSREGDNRAAARRARRLTPPRTFEYPIFTPVLSNETSYRNPPSIYSNRDLNRRSAEYQPDVLLQHPADMDYDSVSVWKEVHPDENSFDEEFVVPVRHSNAAAVVNGLHNPFSNNNNNNINIMSPRSSTPLRDYSIQDEAGNGSIQLPIQHLSSSSPQNSMYTIRSPSPAKNLHSHMAAAGCSPKIGSMNGTTSSNFPQVVNTTMSPRIPQQFSAMSPQILQLALSPDLAKAMKNLRDPPLSPITMFPAKHATGALHSSPPPPQVRLSPKGESAGEGLQQHMRDHQHHRHQQQNHHHHHRHHHRERQLSPVSAADRSPRMGWKKPLHAKSPGLSSLKLDAQSAMMGIIGNTMGSRGRSGHGLRGKNSTATPPVPTWAGCNGGQSTVTPALDRDRSTGGSFTDSPEIPSQLDGKRLTPKQPITSGSQSQHHHHKFFSFLHWGKKKAVKLTDSYQSEIGSRRADSDSIKVLDYTIKTLRYKLEQANKKRETAVNEVRALQSAMEILNEKCSELQLRCQDLELQVSLHREQMEEDPELQPLDIPVHVNGRRDMAPASTAAAAMDPNMGHVFSHLELTLQLFSKTVQDAKVSVRKLTQVICHYLRECGESATEVIFNLLKQQKVGQWVNHIPRAAIILYFEAFLNQVMFENFENVSFEPNGTSNTFDPGVLRQTCYKAFQNLKKQEWAGIEKTLGKAQAVVVSANFHRFLVMRMELVLSQLGKITTMDMPVVLMAAFFNAVKSVWLVHHLAFSFDPMVTLFRVAPAADFDPRYMEHVTKLEEGRTRSKVLVMVNPGFVVNRKTIKSQVFCGSNHQ</sequence>
<feature type="region of interest" description="Disordered" evidence="2">
    <location>
        <begin position="340"/>
        <end position="422"/>
    </location>
</feature>
<proteinExistence type="predicted"/>
<feature type="compositionally biased region" description="Acidic residues" evidence="2">
    <location>
        <begin position="38"/>
        <end position="57"/>
    </location>
</feature>
<feature type="compositionally biased region" description="Low complexity" evidence="2">
    <location>
        <begin position="58"/>
        <end position="69"/>
    </location>
</feature>
<reference evidence="3 4" key="1">
    <citation type="submission" date="2024-02" db="EMBL/GenBank/DDBJ databases">
        <authorList>
            <consortium name="ELIXIR-Norway"/>
            <consortium name="Elixir Norway"/>
        </authorList>
    </citation>
    <scope>NUCLEOTIDE SEQUENCE [LARGE SCALE GENOMIC DNA]</scope>
</reference>
<evidence type="ECO:0000256" key="1">
    <source>
        <dbReference type="SAM" id="Coils"/>
    </source>
</evidence>
<name>A0ABP0WRD0_9BRYO</name>
<keyword evidence="1" id="KW-0175">Coiled coil</keyword>
<feature type="coiled-coil region" evidence="1">
    <location>
        <begin position="561"/>
        <end position="616"/>
    </location>
</feature>
<protein>
    <submittedName>
        <fullName evidence="3">Uncharacterized protein</fullName>
    </submittedName>
</protein>
<dbReference type="Proteomes" id="UP001497444">
    <property type="component" value="Chromosome 2"/>
</dbReference>
<evidence type="ECO:0000313" key="4">
    <source>
        <dbReference type="Proteomes" id="UP001497444"/>
    </source>
</evidence>
<dbReference type="EMBL" id="OZ020097">
    <property type="protein sequence ID" value="CAK9269403.1"/>
    <property type="molecule type" value="Genomic_DNA"/>
</dbReference>
<evidence type="ECO:0000256" key="2">
    <source>
        <dbReference type="SAM" id="MobiDB-lite"/>
    </source>
</evidence>
<dbReference type="PANTHER" id="PTHR31029">
    <property type="entry name" value="CYCLIN-DEPENDENT KINASE-LIKE PROTEIN"/>
    <property type="match status" value="1"/>
</dbReference>
<feature type="region of interest" description="Disordered" evidence="2">
    <location>
        <begin position="23"/>
        <end position="69"/>
    </location>
</feature>